<evidence type="ECO:0000256" key="3">
    <source>
        <dbReference type="ARBA" id="ARBA00022683"/>
    </source>
</evidence>
<dbReference type="GO" id="GO:0009401">
    <property type="term" value="P:phosphoenolpyruvate-dependent sugar phosphotransferase system"/>
    <property type="evidence" value="ECO:0007669"/>
    <property type="project" value="UniProtKB-KW"/>
</dbReference>
<proteinExistence type="predicted"/>
<keyword evidence="5" id="KW-0808">Transferase</keyword>
<accession>A0A7Y9EVR2</accession>
<dbReference type="PANTHER" id="PTHR33705">
    <property type="entry name" value="PHOSPHOCARRIER PROTEIN HPR"/>
    <property type="match status" value="1"/>
</dbReference>
<dbReference type="AlphaFoldDB" id="A0A7Y9EVR2"/>
<feature type="domain" description="HPr" evidence="4">
    <location>
        <begin position="1"/>
        <end position="89"/>
    </location>
</feature>
<protein>
    <submittedName>
        <fullName evidence="5">Phosphotransferase system HPr (HPr) family protein</fullName>
    </submittedName>
</protein>
<keyword evidence="2" id="KW-0963">Cytoplasm</keyword>
<dbReference type="RefSeq" id="WP_179433518.1">
    <property type="nucleotide sequence ID" value="NZ_BAABLC010000002.1"/>
</dbReference>
<gene>
    <name evidence="5" type="ORF">BKA02_001909</name>
</gene>
<reference evidence="5 6" key="1">
    <citation type="submission" date="2020-07" db="EMBL/GenBank/DDBJ databases">
        <title>Sequencing the genomes of 1000 actinobacteria strains.</title>
        <authorList>
            <person name="Klenk H.-P."/>
        </authorList>
    </citation>
    <scope>NUCLEOTIDE SEQUENCE [LARGE SCALE GENOMIC DNA]</scope>
    <source>
        <strain evidence="5 6">DSM 22185</strain>
    </source>
</reference>
<dbReference type="PRINTS" id="PR00107">
    <property type="entry name" value="PHOSPHOCPHPR"/>
</dbReference>
<dbReference type="InterPro" id="IPR000032">
    <property type="entry name" value="HPr-like"/>
</dbReference>
<dbReference type="InterPro" id="IPR050399">
    <property type="entry name" value="HPr"/>
</dbReference>
<dbReference type="SUPFAM" id="SSF55594">
    <property type="entry name" value="HPr-like"/>
    <property type="match status" value="1"/>
</dbReference>
<evidence type="ECO:0000313" key="6">
    <source>
        <dbReference type="Proteomes" id="UP000552045"/>
    </source>
</evidence>
<sequence length="89" mass="9163">MPRRTVTIHAADGMHARPVAELVRLTTAYGAPVTLTTADGVEVELASILAVMELALGQGDEVVLSTADSPRAETLLDALTAVLSAPDAP</sequence>
<dbReference type="Gene3D" id="3.30.1340.10">
    <property type="entry name" value="HPr-like"/>
    <property type="match status" value="1"/>
</dbReference>
<evidence type="ECO:0000313" key="5">
    <source>
        <dbReference type="EMBL" id="NYD54854.1"/>
    </source>
</evidence>
<comment type="caution">
    <text evidence="5">The sequence shown here is derived from an EMBL/GenBank/DDBJ whole genome shotgun (WGS) entry which is preliminary data.</text>
</comment>
<comment type="subcellular location">
    <subcellularLocation>
        <location evidence="1">Cytoplasm</location>
    </subcellularLocation>
</comment>
<evidence type="ECO:0000259" key="4">
    <source>
        <dbReference type="PROSITE" id="PS51350"/>
    </source>
</evidence>
<dbReference type="CDD" id="cd00367">
    <property type="entry name" value="PTS-HPr_like"/>
    <property type="match status" value="1"/>
</dbReference>
<dbReference type="GO" id="GO:0005737">
    <property type="term" value="C:cytoplasm"/>
    <property type="evidence" value="ECO:0007669"/>
    <property type="project" value="UniProtKB-SubCell"/>
</dbReference>
<dbReference type="GO" id="GO:0016740">
    <property type="term" value="F:transferase activity"/>
    <property type="evidence" value="ECO:0007669"/>
    <property type="project" value="UniProtKB-KW"/>
</dbReference>
<dbReference type="PROSITE" id="PS51350">
    <property type="entry name" value="PTS_HPR_DOM"/>
    <property type="match status" value="1"/>
</dbReference>
<dbReference type="Proteomes" id="UP000552045">
    <property type="component" value="Unassembled WGS sequence"/>
</dbReference>
<dbReference type="EMBL" id="JACCBH010000001">
    <property type="protein sequence ID" value="NYD54854.1"/>
    <property type="molecule type" value="Genomic_DNA"/>
</dbReference>
<dbReference type="NCBIfam" id="TIGR01003">
    <property type="entry name" value="PTS_HPr_family"/>
    <property type="match status" value="1"/>
</dbReference>
<name>A0A7Y9EVR2_9MICO</name>
<organism evidence="5 6">
    <name type="scientific">Microbacterium pseudoresistens</name>
    <dbReference type="NCBI Taxonomy" id="640634"/>
    <lineage>
        <taxon>Bacteria</taxon>
        <taxon>Bacillati</taxon>
        <taxon>Actinomycetota</taxon>
        <taxon>Actinomycetes</taxon>
        <taxon>Micrococcales</taxon>
        <taxon>Microbacteriaceae</taxon>
        <taxon>Microbacterium</taxon>
    </lineage>
</organism>
<evidence type="ECO:0000256" key="1">
    <source>
        <dbReference type="ARBA" id="ARBA00004496"/>
    </source>
</evidence>
<evidence type="ECO:0000256" key="2">
    <source>
        <dbReference type="ARBA" id="ARBA00022490"/>
    </source>
</evidence>
<dbReference type="Pfam" id="PF00381">
    <property type="entry name" value="PTS-HPr"/>
    <property type="match status" value="1"/>
</dbReference>
<dbReference type="InterPro" id="IPR035895">
    <property type="entry name" value="HPr-like_sf"/>
</dbReference>
<keyword evidence="6" id="KW-1185">Reference proteome</keyword>
<keyword evidence="3" id="KW-0598">Phosphotransferase system</keyword>
<dbReference type="PANTHER" id="PTHR33705:SF2">
    <property type="entry name" value="PHOSPHOCARRIER PROTEIN NPR"/>
    <property type="match status" value="1"/>
</dbReference>